<keyword evidence="3" id="KW-1185">Reference proteome</keyword>
<evidence type="ECO:0000256" key="1">
    <source>
        <dbReference type="SAM" id="Coils"/>
    </source>
</evidence>
<keyword evidence="1" id="KW-0175">Coiled coil</keyword>
<comment type="caution">
    <text evidence="2">The sequence shown here is derived from an EMBL/GenBank/DDBJ whole genome shotgun (WGS) entry which is preliminary data.</text>
</comment>
<proteinExistence type="predicted"/>
<evidence type="ECO:0000313" key="2">
    <source>
        <dbReference type="EMBL" id="CAD8071638.1"/>
    </source>
</evidence>
<protein>
    <submittedName>
        <fullName evidence="2">Uncharacterized protein</fullName>
    </submittedName>
</protein>
<accession>A0A8S1LSX5</accession>
<name>A0A8S1LSX5_9CILI</name>
<gene>
    <name evidence="2" type="ORF">PSON_ATCC_30995.1.T0280160</name>
</gene>
<dbReference type="EMBL" id="CAJJDN010000028">
    <property type="protein sequence ID" value="CAD8071638.1"/>
    <property type="molecule type" value="Genomic_DNA"/>
</dbReference>
<evidence type="ECO:0000313" key="3">
    <source>
        <dbReference type="Proteomes" id="UP000692954"/>
    </source>
</evidence>
<reference evidence="2" key="1">
    <citation type="submission" date="2021-01" db="EMBL/GenBank/DDBJ databases">
        <authorList>
            <consortium name="Genoscope - CEA"/>
            <person name="William W."/>
        </authorList>
    </citation>
    <scope>NUCLEOTIDE SEQUENCE</scope>
</reference>
<feature type="coiled-coil region" evidence="1">
    <location>
        <begin position="185"/>
        <end position="248"/>
    </location>
</feature>
<dbReference type="Proteomes" id="UP000692954">
    <property type="component" value="Unassembled WGS sequence"/>
</dbReference>
<sequence>MLNLIRSKYPVFTLISLHDLNKDEEQTEMAFRVSNVTIMLDLLIHVQNKLNSEQQIYFYVSKTKLFDGDMNTYVEEIIKKENIRKFYYEINYKESKKIIQFKGSDYSDSLQQMKEISQNFDKYNNIAQSSYNYQPYVTQNLVQNSQLQHNTNHQIGNFQSQSNFNNQEKYQINEDQFQNKYNNEIFYLKQKIEVLTQNLNQVQQENLILQQSSKPLEYNQRHSYEKLIEKLNNNISEQKSEIEHLKAYNLKLIERIEQLQAIAYETQSNNTNQNLMKQQIISSNSEKLNNHQIQEQSQLLLSNGQRYNIDQNLNSKNYQQKNEYQQIDHQQSLQQEQKQTQKCLIEEIDQKIEFQNGCGHKLTQQKLEISVIKGLKEKKDPQCSKSRCKCKLSNDWQIQFPHLKIKIDEEINKYYFEKLKILYEKDKQKKIKSAKCQNSKCNYFCFWDNTNNYKNESYAFCQNCEKKSVKKPQ</sequence>
<dbReference type="AlphaFoldDB" id="A0A8S1LSX5"/>
<organism evidence="2 3">
    <name type="scientific">Paramecium sonneborni</name>
    <dbReference type="NCBI Taxonomy" id="65129"/>
    <lineage>
        <taxon>Eukaryota</taxon>
        <taxon>Sar</taxon>
        <taxon>Alveolata</taxon>
        <taxon>Ciliophora</taxon>
        <taxon>Intramacronucleata</taxon>
        <taxon>Oligohymenophorea</taxon>
        <taxon>Peniculida</taxon>
        <taxon>Parameciidae</taxon>
        <taxon>Paramecium</taxon>
    </lineage>
</organism>